<dbReference type="InterPro" id="IPR002347">
    <property type="entry name" value="SDR_fam"/>
</dbReference>
<evidence type="ECO:0000256" key="1">
    <source>
        <dbReference type="ARBA" id="ARBA00006484"/>
    </source>
</evidence>
<gene>
    <name evidence="4" type="ORF">EI97DRAFT_388342</name>
</gene>
<dbReference type="Pfam" id="PF00106">
    <property type="entry name" value="adh_short"/>
    <property type="match status" value="1"/>
</dbReference>
<dbReference type="GO" id="GO:0016491">
    <property type="term" value="F:oxidoreductase activity"/>
    <property type="evidence" value="ECO:0007669"/>
    <property type="project" value="UniProtKB-KW"/>
</dbReference>
<keyword evidence="2" id="KW-0521">NADP</keyword>
<evidence type="ECO:0000313" key="5">
    <source>
        <dbReference type="Proteomes" id="UP000800097"/>
    </source>
</evidence>
<sequence>MPKVILRSARTSNKQVNPSLSGKTLLITGSNSGIGLACAQIVPTLGLSRLIMAVRSVEKGEVAAAPIRKEHPNCTIEVWGLDMLSYPSIQAFSERCKTLPKLDMAILNAGVGSGSIFHLNPSTGHEETFQVNYLSTALLSLLLLPILAARSPASAPGRLTIVGSGTALFAKFENRNAVPLIPSFDTPISGFAAAGERYGTTKILVMMFMHKLSEFVRADQVVINAVGPGLTSGTSLHREFTGPGKYIMAGMKKVASRTPEQAAWTYVDAVAVHGKESHGGFIMFWEVCPFPSVMYTNDGKRAMERLWKETMAELEFAGVEGILDSMKKI</sequence>
<dbReference type="GeneID" id="54549356"/>
<dbReference type="Proteomes" id="UP000800097">
    <property type="component" value="Unassembled WGS sequence"/>
</dbReference>
<name>A0A6A6J4C9_WESOR</name>
<dbReference type="AlphaFoldDB" id="A0A6A6J4C9"/>
<comment type="similarity">
    <text evidence="1">Belongs to the short-chain dehydrogenases/reductases (SDR) family.</text>
</comment>
<keyword evidence="3" id="KW-0560">Oxidoreductase</keyword>
<dbReference type="Gene3D" id="3.40.50.720">
    <property type="entry name" value="NAD(P)-binding Rossmann-like Domain"/>
    <property type="match status" value="1"/>
</dbReference>
<dbReference type="PRINTS" id="PR00081">
    <property type="entry name" value="GDHRDH"/>
</dbReference>
<dbReference type="RefSeq" id="XP_033648781.1">
    <property type="nucleotide sequence ID" value="XM_033796181.1"/>
</dbReference>
<dbReference type="SUPFAM" id="SSF51735">
    <property type="entry name" value="NAD(P)-binding Rossmann-fold domains"/>
    <property type="match status" value="1"/>
</dbReference>
<evidence type="ECO:0000313" key="4">
    <source>
        <dbReference type="EMBL" id="KAF2271242.1"/>
    </source>
</evidence>
<reference evidence="4" key="1">
    <citation type="journal article" date="2020" name="Stud. Mycol.">
        <title>101 Dothideomycetes genomes: a test case for predicting lifestyles and emergence of pathogens.</title>
        <authorList>
            <person name="Haridas S."/>
            <person name="Albert R."/>
            <person name="Binder M."/>
            <person name="Bloem J."/>
            <person name="Labutti K."/>
            <person name="Salamov A."/>
            <person name="Andreopoulos B."/>
            <person name="Baker S."/>
            <person name="Barry K."/>
            <person name="Bills G."/>
            <person name="Bluhm B."/>
            <person name="Cannon C."/>
            <person name="Castanera R."/>
            <person name="Culley D."/>
            <person name="Daum C."/>
            <person name="Ezra D."/>
            <person name="Gonzalez J."/>
            <person name="Henrissat B."/>
            <person name="Kuo A."/>
            <person name="Liang C."/>
            <person name="Lipzen A."/>
            <person name="Lutzoni F."/>
            <person name="Magnuson J."/>
            <person name="Mondo S."/>
            <person name="Nolan M."/>
            <person name="Ohm R."/>
            <person name="Pangilinan J."/>
            <person name="Park H.-J."/>
            <person name="Ramirez L."/>
            <person name="Alfaro M."/>
            <person name="Sun H."/>
            <person name="Tritt A."/>
            <person name="Yoshinaga Y."/>
            <person name="Zwiers L.-H."/>
            <person name="Turgeon B."/>
            <person name="Goodwin S."/>
            <person name="Spatafora J."/>
            <person name="Crous P."/>
            <person name="Grigoriev I."/>
        </authorList>
    </citation>
    <scope>NUCLEOTIDE SEQUENCE</scope>
    <source>
        <strain evidence="4">CBS 379.55</strain>
    </source>
</reference>
<evidence type="ECO:0000256" key="3">
    <source>
        <dbReference type="ARBA" id="ARBA00023002"/>
    </source>
</evidence>
<dbReference type="EMBL" id="ML986559">
    <property type="protein sequence ID" value="KAF2271242.1"/>
    <property type="molecule type" value="Genomic_DNA"/>
</dbReference>
<evidence type="ECO:0000256" key="2">
    <source>
        <dbReference type="ARBA" id="ARBA00022857"/>
    </source>
</evidence>
<dbReference type="PANTHER" id="PTHR24320:SF252">
    <property type="entry name" value="DEHYDROGENASE_REDUCTASE FAMILY PROTEIN, PUTATIVE (AFU_ORTHOLOGUE AFUA_3G08550)-RELATED"/>
    <property type="match status" value="1"/>
</dbReference>
<protein>
    <submittedName>
        <fullName evidence="4">Putative short-chain dehydrogenase/reductase family protein</fullName>
    </submittedName>
</protein>
<dbReference type="InterPro" id="IPR036291">
    <property type="entry name" value="NAD(P)-bd_dom_sf"/>
</dbReference>
<dbReference type="PANTHER" id="PTHR24320">
    <property type="entry name" value="RETINOL DEHYDROGENASE"/>
    <property type="match status" value="1"/>
</dbReference>
<organism evidence="4 5">
    <name type="scientific">Westerdykella ornata</name>
    <dbReference type="NCBI Taxonomy" id="318751"/>
    <lineage>
        <taxon>Eukaryota</taxon>
        <taxon>Fungi</taxon>
        <taxon>Dikarya</taxon>
        <taxon>Ascomycota</taxon>
        <taxon>Pezizomycotina</taxon>
        <taxon>Dothideomycetes</taxon>
        <taxon>Pleosporomycetidae</taxon>
        <taxon>Pleosporales</taxon>
        <taxon>Sporormiaceae</taxon>
        <taxon>Westerdykella</taxon>
    </lineage>
</organism>
<proteinExistence type="inferred from homology"/>
<dbReference type="OrthoDB" id="542013at2759"/>
<accession>A0A6A6J4C9</accession>
<keyword evidence="5" id="KW-1185">Reference proteome</keyword>